<dbReference type="Pfam" id="PF13585">
    <property type="entry name" value="CHU_C"/>
    <property type="match status" value="1"/>
</dbReference>
<keyword evidence="3" id="KW-1185">Reference proteome</keyword>
<dbReference type="SUPFAM" id="SSF49265">
    <property type="entry name" value="Fibronectin type III"/>
    <property type="match status" value="1"/>
</dbReference>
<evidence type="ECO:0000259" key="1">
    <source>
        <dbReference type="PROSITE" id="PS50853"/>
    </source>
</evidence>
<dbReference type="STRING" id="926562.Oweho_0140"/>
<organism evidence="2 3">
    <name type="scientific">Owenweeksia hongkongensis (strain DSM 17368 / CIP 108786 / JCM 12287 / NRRL B-23963 / UST20020801)</name>
    <dbReference type="NCBI Taxonomy" id="926562"/>
    <lineage>
        <taxon>Bacteria</taxon>
        <taxon>Pseudomonadati</taxon>
        <taxon>Bacteroidota</taxon>
        <taxon>Flavobacteriia</taxon>
        <taxon>Flavobacteriales</taxon>
        <taxon>Owenweeksiaceae</taxon>
        <taxon>Owenweeksia</taxon>
    </lineage>
</organism>
<reference evidence="2 3" key="1">
    <citation type="journal article" date="2012" name="Stand. Genomic Sci.">
        <title>Genome sequence of the orange-pigmented seawater bacterium Owenweeksia hongkongensis type strain (UST20020801(T)).</title>
        <authorList>
            <person name="Riedel T."/>
            <person name="Held B."/>
            <person name="Nolan M."/>
            <person name="Lucas S."/>
            <person name="Lapidus A."/>
            <person name="Tice H."/>
            <person name="Del Rio T.G."/>
            <person name="Cheng J.F."/>
            <person name="Han C."/>
            <person name="Tapia R."/>
            <person name="Goodwin L.A."/>
            <person name="Pitluck S."/>
            <person name="Liolios K."/>
            <person name="Mavromatis K."/>
            <person name="Pagani I."/>
            <person name="Ivanova N."/>
            <person name="Mikhailova N."/>
            <person name="Pati A."/>
            <person name="Chen A."/>
            <person name="Palaniappan K."/>
            <person name="Rohde M."/>
            <person name="Tindall B.J."/>
            <person name="Detter J.C."/>
            <person name="Goker M."/>
            <person name="Woyke T."/>
            <person name="Bristow J."/>
            <person name="Eisen J.A."/>
            <person name="Markowitz V."/>
            <person name="Hugenholtz P."/>
            <person name="Klenk H.P."/>
            <person name="Kyrpides N.C."/>
        </authorList>
    </citation>
    <scope>NUCLEOTIDE SEQUENCE</scope>
    <source>
        <strain evidence="3">DSM 17368 / JCM 12287 / NRRL B-23963</strain>
    </source>
</reference>
<protein>
    <recommendedName>
        <fullName evidence="1">Fibronectin type-III domain-containing protein</fullName>
    </recommendedName>
</protein>
<dbReference type="PROSITE" id="PS50853">
    <property type="entry name" value="FN3"/>
    <property type="match status" value="1"/>
</dbReference>
<feature type="domain" description="Fibronectin type-III" evidence="1">
    <location>
        <begin position="12"/>
        <end position="113"/>
    </location>
</feature>
<name>G8R6L9_OWEHD</name>
<dbReference type="eggNOG" id="COG3291">
    <property type="taxonomic scope" value="Bacteria"/>
</dbReference>
<dbReference type="HOGENOM" id="CLU_670549_0_0_10"/>
<dbReference type="InterPro" id="IPR013783">
    <property type="entry name" value="Ig-like_fold"/>
</dbReference>
<dbReference type="Proteomes" id="UP000005631">
    <property type="component" value="Chromosome"/>
</dbReference>
<dbReference type="PATRIC" id="fig|926562.3.peg.141"/>
<evidence type="ECO:0000313" key="3">
    <source>
        <dbReference type="Proteomes" id="UP000005631"/>
    </source>
</evidence>
<dbReference type="KEGG" id="oho:Oweho_0140"/>
<dbReference type="OrthoDB" id="631648at2"/>
<dbReference type="RefSeq" id="WP_014200523.1">
    <property type="nucleotide sequence ID" value="NC_016599.1"/>
</dbReference>
<evidence type="ECO:0000313" key="2">
    <source>
        <dbReference type="EMBL" id="AEV31162.1"/>
    </source>
</evidence>
<dbReference type="AlphaFoldDB" id="G8R6L9"/>
<dbReference type="Gene3D" id="2.60.40.10">
    <property type="entry name" value="Immunoglobulins"/>
    <property type="match status" value="3"/>
</dbReference>
<sequence length="410" mass="46381">MATFSDNQLVKPHATIYLRNYLNKCEAYSRLSWNTYEGFGNQGVAEYRIWIQEIVNGTPGGWNILDTRTGEDTTYTQYNLQNGYEYCYRIQVIDTSGAKSSTSNELCILAEVPSKSKILYVAQVTNNTNRNTMELNTYIDAQADVLSFDIERALTPEGPFERIATIPKPTTSNTFNFFDYGANPKSNIYYYRVSATDSCGGRDTVTDLSNNVLLNVEARGDVSNMLSWNTYKNWAGDVARYDVYRQAEDETSYSLIAQVSSADSTYQDNFDRAVYGEGEGNFCYYVVAVEGPNPLVLVQPNGDPYDSRSNTVCMNQKARVFIPTAFNPNSEQEINRSFGPSMKFTEVSQYSFYIMNRWGVKVFETTNPEERWDGTFDGTEAAQGVYIYFITYATPGQVATEERGSFTLIR</sequence>
<accession>G8R6L9</accession>
<dbReference type="InterPro" id="IPR003961">
    <property type="entry name" value="FN3_dom"/>
</dbReference>
<gene>
    <name evidence="2" type="ordered locus">Oweho_0140</name>
</gene>
<dbReference type="InterPro" id="IPR036116">
    <property type="entry name" value="FN3_sf"/>
</dbReference>
<proteinExistence type="predicted"/>
<dbReference type="EMBL" id="CP003156">
    <property type="protein sequence ID" value="AEV31162.1"/>
    <property type="molecule type" value="Genomic_DNA"/>
</dbReference>